<keyword evidence="7" id="KW-0539">Nucleus</keyword>
<evidence type="ECO:0000256" key="3">
    <source>
        <dbReference type="ARBA" id="ARBA00009466"/>
    </source>
</evidence>
<evidence type="ECO:0000256" key="2">
    <source>
        <dbReference type="ARBA" id="ARBA00004496"/>
    </source>
</evidence>
<comment type="similarity">
    <text evidence="3">Belongs to the exportin family.</text>
</comment>
<comment type="subcellular location">
    <subcellularLocation>
        <location evidence="2">Cytoplasm</location>
    </subcellularLocation>
    <subcellularLocation>
        <location evidence="1">Nucleus</location>
    </subcellularLocation>
</comment>
<evidence type="ECO:0000256" key="7">
    <source>
        <dbReference type="ARBA" id="ARBA00023242"/>
    </source>
</evidence>
<evidence type="ECO:0000256" key="6">
    <source>
        <dbReference type="ARBA" id="ARBA00022927"/>
    </source>
</evidence>
<dbReference type="EMBL" id="CP046240">
    <property type="protein sequence ID" value="WFD49882.1"/>
    <property type="molecule type" value="Genomic_DNA"/>
</dbReference>
<accession>A0ABY8EW86</accession>
<dbReference type="Proteomes" id="UP000818624">
    <property type="component" value="Chromosome 7"/>
</dbReference>
<protein>
    <submittedName>
        <fullName evidence="8">Uncharacterized protein</fullName>
    </submittedName>
</protein>
<gene>
    <name evidence="8" type="ORF">GLX27_004568</name>
</gene>
<proteinExistence type="inferred from homology"/>
<sequence length="1172" mass="119828">MSALAPRPPALVPPSAARTHARDALVRACAALATPQRADAEAALLAFAARPSLVDDAAFVLAHTDAPDVYFHVLGALQSQLPRIDADDAARDVRAITTLRDWLLQDAAAAPQPPYVAARQMRTAVLLTKRASTPPDAAPLVTLGQHATALVQSAAHAALGLQLAQAIAEDLGAETPRTDDVRVGLTADAHAWCHAVTQVHVLPALLPAVLAALHDALGDIGRLVPAADAAHALLAWKWNAALPANGAQLAPAQLLDALQRPARDGARGVPPALAELVYSPALPGVLSDAARAAHRAAHAVPAHAWAAQRAALELQTSLQTLAALEPSDETAALWTQQRTALAAALAAYVDETGAQAAHASSAADVAESVQVLRVLAQIYVALVGGRSGRALLGTSASDTEGVLRALAVLTHATFRAALDVLPASAAHDAEALAEADAAVTEVLALWRALTHALAAADVPAAVLDAVHAHVREHVVLAYQAGRLHAARLGADADADEVGDEQTSDAELYDDQLTLYAALARTCVDDALRALGGTLDALQAELAAHAAPATWEQLHWAALLAGHLVADPAAAEEPCVPRAVADGGADVQARVLALVHTTSVVLLPALLPHGPTDAHAASPLAVASLLWATARWVPTYLLRDDAPPAIAHALAGASGARVLDALVADVQTALDAWRSDADVLAAAALVLEALAHTPGAMAVVLARPAMQALVCDALGALETLPEAAHAPLLRAVVQCLDHARDGPEMGADDARAAYYPLVLRAVDARLAAAMHARTQPHLAPSVHAALRLVEVLGACADPYTSRNVHAHLQAQLPCVVQLAQALAAHPDVLGAALDATCAVVRAAEDAAGAPLPPDVLRAVHDVLAAVRPALHEADDDALLVRYLHLVHALAQLGTSAELPSTPPAGAPSAAPAPGAAAVACAAFAAAAPLLTHARLSVVAVREALAECTTTLLLKCGAALLQSAVGPPPDAPSPLDVPPDANPAPLAVCDDAPLPTALRSAAYLFATADTTTDAHVAALAPALGLLVAKVPDAPAAQLSAPLVQASLDALAWDVVRALLLRALHPPSLAPLVLALRAVTLARVRAAWLGGQATYFASLEAACAAAPTPHRAALAHAVQYVLQRILASQPEAPAAGVAPALAARLLAKEEQAACIALCRTLRPYVLQMRGALCVQ</sequence>
<keyword evidence="9" id="KW-1185">Reference proteome</keyword>
<keyword evidence="6" id="KW-0653">Protein transport</keyword>
<reference evidence="8 9" key="1">
    <citation type="journal article" date="2020" name="Elife">
        <title>Loss of centromere function drives karyotype evolution in closely related Malassezia species.</title>
        <authorList>
            <person name="Sankaranarayanan S.R."/>
            <person name="Ianiri G."/>
            <person name="Coelho M.A."/>
            <person name="Reza M.H."/>
            <person name="Thimmappa B.C."/>
            <person name="Ganguly P."/>
            <person name="Vadnala R.N."/>
            <person name="Sun S."/>
            <person name="Siddharthan R."/>
            <person name="Tellgren-Roth C."/>
            <person name="Dawson T.L."/>
            <person name="Heitman J."/>
            <person name="Sanyal K."/>
        </authorList>
    </citation>
    <scope>NUCLEOTIDE SEQUENCE [LARGE SCALE GENOMIC DNA]</scope>
    <source>
        <strain evidence="8">CBS14141</strain>
    </source>
</reference>
<dbReference type="PANTHER" id="PTHR12596">
    <property type="entry name" value="EXPORTIN 4,7-RELATED"/>
    <property type="match status" value="1"/>
</dbReference>
<dbReference type="InterPro" id="IPR044189">
    <property type="entry name" value="XPO4/7-like"/>
</dbReference>
<dbReference type="PANTHER" id="PTHR12596:SF1">
    <property type="entry name" value="EXPORTIN-4"/>
    <property type="match status" value="1"/>
</dbReference>
<evidence type="ECO:0000313" key="8">
    <source>
        <dbReference type="EMBL" id="WFD49882.1"/>
    </source>
</evidence>
<keyword evidence="5" id="KW-0963">Cytoplasm</keyword>
<keyword evidence="4" id="KW-0813">Transport</keyword>
<organism evidence="8 9">
    <name type="scientific">Malassezia furfur</name>
    <name type="common">Pityriasis versicolor infection agent</name>
    <name type="synonym">Pityrosporum furfur</name>
    <dbReference type="NCBI Taxonomy" id="55194"/>
    <lineage>
        <taxon>Eukaryota</taxon>
        <taxon>Fungi</taxon>
        <taxon>Dikarya</taxon>
        <taxon>Basidiomycota</taxon>
        <taxon>Ustilaginomycotina</taxon>
        <taxon>Malasseziomycetes</taxon>
        <taxon>Malasseziales</taxon>
        <taxon>Malasseziaceae</taxon>
        <taxon>Malassezia</taxon>
    </lineage>
</organism>
<evidence type="ECO:0000256" key="5">
    <source>
        <dbReference type="ARBA" id="ARBA00022490"/>
    </source>
</evidence>
<evidence type="ECO:0000313" key="9">
    <source>
        <dbReference type="Proteomes" id="UP000818624"/>
    </source>
</evidence>
<name>A0ABY8EW86_MALFU</name>
<evidence type="ECO:0000256" key="1">
    <source>
        <dbReference type="ARBA" id="ARBA00004123"/>
    </source>
</evidence>
<evidence type="ECO:0000256" key="4">
    <source>
        <dbReference type="ARBA" id="ARBA00022448"/>
    </source>
</evidence>